<dbReference type="GO" id="GO:0004175">
    <property type="term" value="F:endopeptidase activity"/>
    <property type="evidence" value="ECO:0007669"/>
    <property type="project" value="UniProtKB-ARBA"/>
</dbReference>
<keyword evidence="1" id="KW-1133">Transmembrane helix</keyword>
<feature type="transmembrane region" description="Helical" evidence="1">
    <location>
        <begin position="120"/>
        <end position="143"/>
    </location>
</feature>
<feature type="transmembrane region" description="Helical" evidence="1">
    <location>
        <begin position="88"/>
        <end position="108"/>
    </location>
</feature>
<dbReference type="PANTHER" id="PTHR39430">
    <property type="entry name" value="MEMBRANE-ASSOCIATED PROTEASE-RELATED"/>
    <property type="match status" value="1"/>
</dbReference>
<feature type="transmembrane region" description="Helical" evidence="1">
    <location>
        <begin position="243"/>
        <end position="270"/>
    </location>
</feature>
<feature type="transmembrane region" description="Helical" evidence="1">
    <location>
        <begin position="180"/>
        <end position="198"/>
    </location>
</feature>
<proteinExistence type="predicted"/>
<dbReference type="AlphaFoldDB" id="A0A923DXP7"/>
<protein>
    <submittedName>
        <fullName evidence="3">CPBP family intramembrane metalloprotease</fullName>
    </submittedName>
</protein>
<feature type="transmembrane region" description="Helical" evidence="1">
    <location>
        <begin position="45"/>
        <end position="67"/>
    </location>
</feature>
<keyword evidence="3" id="KW-0645">Protease</keyword>
<evidence type="ECO:0000313" key="3">
    <source>
        <dbReference type="EMBL" id="MBB2145000.1"/>
    </source>
</evidence>
<feature type="domain" description="CAAX prenyl protease 2/Lysostaphin resistance protein A-like" evidence="2">
    <location>
        <begin position="124"/>
        <end position="215"/>
    </location>
</feature>
<feature type="transmembrane region" description="Helical" evidence="1">
    <location>
        <begin position="12"/>
        <end position="33"/>
    </location>
</feature>
<keyword evidence="1" id="KW-0812">Transmembrane</keyword>
<accession>A0A923DXP7</accession>
<dbReference type="Proteomes" id="UP000601055">
    <property type="component" value="Unassembled WGS sequence"/>
</dbReference>
<keyword evidence="3" id="KW-0482">Metalloprotease</keyword>
<dbReference type="Pfam" id="PF02517">
    <property type="entry name" value="Rce1-like"/>
    <property type="match status" value="1"/>
</dbReference>
<gene>
    <name evidence="3" type="ORF">GM921_05870</name>
</gene>
<dbReference type="GO" id="GO:0080120">
    <property type="term" value="P:CAAX-box protein maturation"/>
    <property type="evidence" value="ECO:0007669"/>
    <property type="project" value="UniProtKB-ARBA"/>
</dbReference>
<feature type="transmembrane region" description="Helical" evidence="1">
    <location>
        <begin position="155"/>
        <end position="174"/>
    </location>
</feature>
<evidence type="ECO:0000256" key="1">
    <source>
        <dbReference type="SAM" id="Phobius"/>
    </source>
</evidence>
<dbReference type="EMBL" id="WNXD01000001">
    <property type="protein sequence ID" value="MBB2145000.1"/>
    <property type="molecule type" value="Genomic_DNA"/>
</dbReference>
<evidence type="ECO:0000259" key="2">
    <source>
        <dbReference type="Pfam" id="PF02517"/>
    </source>
</evidence>
<comment type="caution">
    <text evidence="3">The sequence shown here is derived from an EMBL/GenBank/DDBJ whole genome shotgun (WGS) entry which is preliminary data.</text>
</comment>
<keyword evidence="1" id="KW-0472">Membrane</keyword>
<sequence>MGEKILYYLTPISKVILFVIFIFLCLLPFGIIAQFDFISIDKKSLLADLLLEGSTVVAVLGALLMIFKVFPTVDFRTVFVLKEKSFSSFLKGSLIGFVLIMLCGGMLLLNGNVIFSISKISALLFFGYLLYFIIVALFEELMFRTFPLFTFAERYPISITIILNSVLFGLVHLANPGFNALAMLNIALAGALFSTYTLQKRNVSWAIGIHFGWNFTQGILLGYKVSGIDTPGVLFAKPVGQSFLSGGVFGIEGSIFCTIIISILIIWLLVRYKIKPMETVFEEEFEEETAIE</sequence>
<dbReference type="RefSeq" id="WP_182921663.1">
    <property type="nucleotide sequence ID" value="NZ_WNXD01000001.1"/>
</dbReference>
<dbReference type="PANTHER" id="PTHR39430:SF1">
    <property type="entry name" value="PROTEASE"/>
    <property type="match status" value="1"/>
</dbReference>
<dbReference type="InterPro" id="IPR003675">
    <property type="entry name" value="Rce1/LyrA-like_dom"/>
</dbReference>
<keyword evidence="4" id="KW-1185">Reference proteome</keyword>
<reference evidence="3" key="1">
    <citation type="submission" date="2019-11" db="EMBL/GenBank/DDBJ databases">
        <title>Description of Pedobacter sp. LMG 31464T.</title>
        <authorList>
            <person name="Carlier A."/>
            <person name="Qi S."/>
            <person name="Vandamme P."/>
        </authorList>
    </citation>
    <scope>NUCLEOTIDE SEQUENCE</scope>
    <source>
        <strain evidence="3">LMG 31464</strain>
    </source>
</reference>
<name>A0A923DXP7_9SPHI</name>
<evidence type="ECO:0000313" key="4">
    <source>
        <dbReference type="Proteomes" id="UP000601055"/>
    </source>
</evidence>
<organism evidence="3 4">
    <name type="scientific">Pedobacter planticolens</name>
    <dbReference type="NCBI Taxonomy" id="2679964"/>
    <lineage>
        <taxon>Bacteria</taxon>
        <taxon>Pseudomonadati</taxon>
        <taxon>Bacteroidota</taxon>
        <taxon>Sphingobacteriia</taxon>
        <taxon>Sphingobacteriales</taxon>
        <taxon>Sphingobacteriaceae</taxon>
        <taxon>Pedobacter</taxon>
    </lineage>
</organism>
<feature type="transmembrane region" description="Helical" evidence="1">
    <location>
        <begin position="205"/>
        <end position="223"/>
    </location>
</feature>
<keyword evidence="3" id="KW-0378">Hydrolase</keyword>
<dbReference type="GO" id="GO:0008237">
    <property type="term" value="F:metallopeptidase activity"/>
    <property type="evidence" value="ECO:0007669"/>
    <property type="project" value="UniProtKB-KW"/>
</dbReference>